<dbReference type="Gene3D" id="3.30.565.10">
    <property type="entry name" value="Histidine kinase-like ATPase, C-terminal domain"/>
    <property type="match status" value="1"/>
</dbReference>
<dbReference type="GO" id="GO:0000155">
    <property type="term" value="F:phosphorelay sensor kinase activity"/>
    <property type="evidence" value="ECO:0007669"/>
    <property type="project" value="InterPro"/>
</dbReference>
<dbReference type="InterPro" id="IPR036890">
    <property type="entry name" value="HATPase_C_sf"/>
</dbReference>
<dbReference type="Pfam" id="PF06580">
    <property type="entry name" value="His_kinase"/>
    <property type="match status" value="1"/>
</dbReference>
<keyword evidence="1" id="KW-1133">Transmembrane helix</keyword>
<evidence type="ECO:0000313" key="4">
    <source>
        <dbReference type="Proteomes" id="UP000285864"/>
    </source>
</evidence>
<gene>
    <name evidence="3" type="ORF">DWY20_13640</name>
</gene>
<feature type="transmembrane region" description="Helical" evidence="1">
    <location>
        <begin position="51"/>
        <end position="69"/>
    </location>
</feature>
<sequence>MKHLQKQLLLEQIIYLSIWVLILGTPLIGFLLDNDHPLEGSELWKEVSDTWLMVLPFFLLFLIHNYVLIPRLLLKKYYTRYVLSLIFTIGILFLYLPGCIQVFNPHPGFRQHKEFIVQDSAFDMPHMQHLPVLPSDEKEIHPIRPMHPPFLLIHITVAILLVGFNLTIRFFLKSLHDEEMLKELEHQHLESELQYLKYQLNPHFFMNTLNNIHALVDIDSEKAKRTIIELSKLMRYVLYEANKSQISLEREIQFLENYIALMKLRYTERLTICTDFPIIVPRVQIPPLLFISLLENAFKHGVSYREDSFIDVRIAQVDEGILFACKNSKHACTHDTHHGIGIENIKKRLHLLYGNNYTFTTTEDDTSYHVLLIIPPLS</sequence>
<keyword evidence="1" id="KW-0812">Transmembrane</keyword>
<feature type="transmembrane region" description="Helical" evidence="1">
    <location>
        <begin position="12"/>
        <end position="31"/>
    </location>
</feature>
<dbReference type="AlphaFoldDB" id="A0A412G979"/>
<feature type="transmembrane region" description="Helical" evidence="1">
    <location>
        <begin position="151"/>
        <end position="172"/>
    </location>
</feature>
<dbReference type="RefSeq" id="WP_118485255.1">
    <property type="nucleotide sequence ID" value="NZ_CAUBDS010000003.1"/>
</dbReference>
<name>A0A412G979_9BACT</name>
<dbReference type="InterPro" id="IPR050640">
    <property type="entry name" value="Bact_2-comp_sensor_kinase"/>
</dbReference>
<dbReference type="InterPro" id="IPR010559">
    <property type="entry name" value="Sig_transdc_His_kin_internal"/>
</dbReference>
<reference evidence="3 4" key="1">
    <citation type="submission" date="2018-08" db="EMBL/GenBank/DDBJ databases">
        <title>A genome reference for cultivated species of the human gut microbiota.</title>
        <authorList>
            <person name="Zou Y."/>
            <person name="Xue W."/>
            <person name="Luo G."/>
        </authorList>
    </citation>
    <scope>NUCLEOTIDE SEQUENCE [LARGE SCALE GENOMIC DNA]</scope>
    <source>
        <strain evidence="3 4">AF24-2</strain>
    </source>
</reference>
<evidence type="ECO:0000259" key="2">
    <source>
        <dbReference type="Pfam" id="PF06580"/>
    </source>
</evidence>
<keyword evidence="3" id="KW-0808">Transferase</keyword>
<protein>
    <submittedName>
        <fullName evidence="3">Histidine kinase</fullName>
    </submittedName>
</protein>
<keyword evidence="1" id="KW-0472">Membrane</keyword>
<dbReference type="PANTHER" id="PTHR34220:SF7">
    <property type="entry name" value="SENSOR HISTIDINE KINASE YPDA"/>
    <property type="match status" value="1"/>
</dbReference>
<proteinExistence type="predicted"/>
<keyword evidence="4" id="KW-1185">Reference proteome</keyword>
<keyword evidence="3" id="KW-0418">Kinase</keyword>
<dbReference type="PANTHER" id="PTHR34220">
    <property type="entry name" value="SENSOR HISTIDINE KINASE YPDA"/>
    <property type="match status" value="1"/>
</dbReference>
<dbReference type="Proteomes" id="UP000285864">
    <property type="component" value="Unassembled WGS sequence"/>
</dbReference>
<evidence type="ECO:0000313" key="3">
    <source>
        <dbReference type="EMBL" id="RGR90769.1"/>
    </source>
</evidence>
<dbReference type="SUPFAM" id="SSF55874">
    <property type="entry name" value="ATPase domain of HSP90 chaperone/DNA topoisomerase II/histidine kinase"/>
    <property type="match status" value="1"/>
</dbReference>
<feature type="domain" description="Signal transduction histidine kinase internal region" evidence="2">
    <location>
        <begin position="191"/>
        <end position="270"/>
    </location>
</feature>
<comment type="caution">
    <text evidence="3">The sequence shown here is derived from an EMBL/GenBank/DDBJ whole genome shotgun (WGS) entry which is preliminary data.</text>
</comment>
<organism evidence="3 4">
    <name type="scientific">Phocaeicola coprocola</name>
    <dbReference type="NCBI Taxonomy" id="310298"/>
    <lineage>
        <taxon>Bacteria</taxon>
        <taxon>Pseudomonadati</taxon>
        <taxon>Bacteroidota</taxon>
        <taxon>Bacteroidia</taxon>
        <taxon>Bacteroidales</taxon>
        <taxon>Bacteroidaceae</taxon>
        <taxon>Phocaeicola</taxon>
    </lineage>
</organism>
<dbReference type="GO" id="GO:0016020">
    <property type="term" value="C:membrane"/>
    <property type="evidence" value="ECO:0007669"/>
    <property type="project" value="InterPro"/>
</dbReference>
<dbReference type="EMBL" id="QRUU01000090">
    <property type="protein sequence ID" value="RGR90769.1"/>
    <property type="molecule type" value="Genomic_DNA"/>
</dbReference>
<feature type="transmembrane region" description="Helical" evidence="1">
    <location>
        <begin position="81"/>
        <end position="103"/>
    </location>
</feature>
<evidence type="ECO:0000256" key="1">
    <source>
        <dbReference type="SAM" id="Phobius"/>
    </source>
</evidence>
<accession>A0A412G979</accession>